<feature type="transmembrane region" description="Helical" evidence="4">
    <location>
        <begin position="77"/>
        <end position="104"/>
    </location>
</feature>
<reference evidence="7 8" key="1">
    <citation type="journal article" date="2016" name="Nat. Commun.">
        <title>Thousands of microbial genomes shed light on interconnected biogeochemical processes in an aquifer system.</title>
        <authorList>
            <person name="Anantharaman K."/>
            <person name="Brown C.T."/>
            <person name="Hug L.A."/>
            <person name="Sharon I."/>
            <person name="Castelle C.J."/>
            <person name="Probst A.J."/>
            <person name="Thomas B.C."/>
            <person name="Singh A."/>
            <person name="Wilkins M.J."/>
            <person name="Karaoz U."/>
            <person name="Brodie E.L."/>
            <person name="Williams K.H."/>
            <person name="Hubbard S.S."/>
            <person name="Banfield J.F."/>
        </authorList>
    </citation>
    <scope>NUCLEOTIDE SEQUENCE [LARGE SCALE GENOMIC DNA]</scope>
</reference>
<keyword evidence="3" id="KW-0067">ATP-binding</keyword>
<dbReference type="SUPFAM" id="SSF53244">
    <property type="entry name" value="MurD-like peptide ligases, peptide-binding domain"/>
    <property type="match status" value="1"/>
</dbReference>
<comment type="caution">
    <text evidence="7">The sequence shown here is derived from an EMBL/GenBank/DDBJ whole genome shotgun (WGS) entry which is preliminary data.</text>
</comment>
<keyword evidence="4" id="KW-0472">Membrane</keyword>
<dbReference type="Proteomes" id="UP000177235">
    <property type="component" value="Unassembled WGS sequence"/>
</dbReference>
<dbReference type="Gene3D" id="3.90.190.20">
    <property type="entry name" value="Mur ligase, C-terminal domain"/>
    <property type="match status" value="1"/>
</dbReference>
<evidence type="ECO:0000256" key="2">
    <source>
        <dbReference type="ARBA" id="ARBA00022741"/>
    </source>
</evidence>
<dbReference type="SUPFAM" id="SSF53623">
    <property type="entry name" value="MurD-like peptide ligases, catalytic domain"/>
    <property type="match status" value="1"/>
</dbReference>
<evidence type="ECO:0000256" key="3">
    <source>
        <dbReference type="ARBA" id="ARBA00022840"/>
    </source>
</evidence>
<proteinExistence type="predicted"/>
<feature type="transmembrane region" description="Helical" evidence="4">
    <location>
        <begin position="46"/>
        <end position="65"/>
    </location>
</feature>
<feature type="domain" description="Mur ligase C-terminal" evidence="5">
    <location>
        <begin position="322"/>
        <end position="439"/>
    </location>
</feature>
<dbReference type="EMBL" id="MFFF01000027">
    <property type="protein sequence ID" value="OGE98699.1"/>
    <property type="molecule type" value="Genomic_DNA"/>
</dbReference>
<dbReference type="InterPro" id="IPR036565">
    <property type="entry name" value="Mur-like_cat_sf"/>
</dbReference>
<protein>
    <recommendedName>
        <fullName evidence="9">Mur ligase central domain-containing protein</fullName>
    </recommendedName>
</protein>
<dbReference type="GO" id="GO:0016881">
    <property type="term" value="F:acid-amino acid ligase activity"/>
    <property type="evidence" value="ECO:0007669"/>
    <property type="project" value="InterPro"/>
</dbReference>
<dbReference type="Pfam" id="PF02875">
    <property type="entry name" value="Mur_ligase_C"/>
    <property type="match status" value="1"/>
</dbReference>
<dbReference type="PANTHER" id="PTHR43024:SF1">
    <property type="entry name" value="UDP-N-ACETYLMURAMOYL-TRIPEPTIDE--D-ALANYL-D-ALANINE LIGASE"/>
    <property type="match status" value="1"/>
</dbReference>
<organism evidence="7 8">
    <name type="scientific">Candidatus Doudnabacteria bacterium RIFCSPLOWO2_02_FULL_48_13</name>
    <dbReference type="NCBI Taxonomy" id="1817845"/>
    <lineage>
        <taxon>Bacteria</taxon>
        <taxon>Candidatus Doudnaibacteriota</taxon>
    </lineage>
</organism>
<evidence type="ECO:0000256" key="1">
    <source>
        <dbReference type="ARBA" id="ARBA00022598"/>
    </source>
</evidence>
<dbReference type="PANTHER" id="PTHR43024">
    <property type="entry name" value="UDP-N-ACETYLMURAMOYL-TRIPEPTIDE--D-ALANYL-D-ALANINE LIGASE"/>
    <property type="match status" value="1"/>
</dbReference>
<evidence type="ECO:0000259" key="5">
    <source>
        <dbReference type="Pfam" id="PF02875"/>
    </source>
</evidence>
<dbReference type="InterPro" id="IPR004101">
    <property type="entry name" value="Mur_ligase_C"/>
</dbReference>
<evidence type="ECO:0008006" key="9">
    <source>
        <dbReference type="Google" id="ProtNLM"/>
    </source>
</evidence>
<evidence type="ECO:0000259" key="6">
    <source>
        <dbReference type="Pfam" id="PF08245"/>
    </source>
</evidence>
<feature type="domain" description="Mur ligase central" evidence="6">
    <location>
        <begin position="134"/>
        <end position="255"/>
    </location>
</feature>
<keyword evidence="4" id="KW-0812">Transmembrane</keyword>
<keyword evidence="1" id="KW-0436">Ligase</keyword>
<keyword evidence="2" id="KW-0547">Nucleotide-binding</keyword>
<evidence type="ECO:0000313" key="8">
    <source>
        <dbReference type="Proteomes" id="UP000177235"/>
    </source>
</evidence>
<dbReference type="AlphaFoldDB" id="A0A1F5Q922"/>
<dbReference type="InterPro" id="IPR051046">
    <property type="entry name" value="MurCDEF_CellWall_CoF430Synth"/>
</dbReference>
<dbReference type="Gene3D" id="3.40.1190.10">
    <property type="entry name" value="Mur-like, catalytic domain"/>
    <property type="match status" value="1"/>
</dbReference>
<dbReference type="InterPro" id="IPR036615">
    <property type="entry name" value="Mur_ligase_C_dom_sf"/>
</dbReference>
<keyword evidence="4" id="KW-1133">Transmembrane helix</keyword>
<sequence>MFKAVKRFIYLLQLDNYSLGRFWHVIVKKPFSAEQARQKIIWTPKLALIFSTALFLQLAASYLIARPLVAHEVYLGLFPIAFLFLFILLSFFHFLFLSLAVVALSPLDYSVKGFLAARAKNKIRVQKDLKIIGITGSYGKTTMKEILATVLSVKYKVLKTPDSVNTPVGISRLILKDLTADKEIFIVEMGAYRRGEIKALCEIATPDIAVLTGINEAHLERFGSIENTIKAKFEIVENAKSDALIVLNNDNFFVRENYKFHLGTRGVDFYKATERQLDYPAVPLLGEYIWGTINACVIIAKKLGMNDQEILRGIAKIKPVPHRLEKIENPNGITIIDDSYNGNPDGVKEAIKVLGKFEGRRKIYITPGLVEAGERIKTVHNRIGESLNPVADLVILIKNSVTPFIAEKLDPKKVIWFESAQEAHASLPNILKSGDVILFQNDWPDNYI</sequence>
<dbReference type="InterPro" id="IPR013221">
    <property type="entry name" value="Mur_ligase_cen"/>
</dbReference>
<accession>A0A1F5Q922</accession>
<dbReference type="Pfam" id="PF08245">
    <property type="entry name" value="Mur_ligase_M"/>
    <property type="match status" value="1"/>
</dbReference>
<name>A0A1F5Q922_9BACT</name>
<evidence type="ECO:0000256" key="4">
    <source>
        <dbReference type="SAM" id="Phobius"/>
    </source>
</evidence>
<dbReference type="GO" id="GO:0005524">
    <property type="term" value="F:ATP binding"/>
    <property type="evidence" value="ECO:0007669"/>
    <property type="project" value="UniProtKB-KW"/>
</dbReference>
<evidence type="ECO:0000313" key="7">
    <source>
        <dbReference type="EMBL" id="OGE98699.1"/>
    </source>
</evidence>
<gene>
    <name evidence="7" type="ORF">A3J05_04540</name>
</gene>